<name>A0A4S8QCV8_9ACTN</name>
<evidence type="ECO:0000313" key="3">
    <source>
        <dbReference type="Proteomes" id="UP000308760"/>
    </source>
</evidence>
<comment type="caution">
    <text evidence="2">The sequence shown here is derived from an EMBL/GenBank/DDBJ whole genome shotgun (WGS) entry which is preliminary data.</text>
</comment>
<proteinExistence type="predicted"/>
<dbReference type="OrthoDB" id="2004788at2"/>
<accession>A0A4S8QCV8</accession>
<reference evidence="2 3" key="2">
    <citation type="submission" date="2019-05" db="EMBL/GenBank/DDBJ databases">
        <title>Glycomyces buryatensis sp. nov.</title>
        <authorList>
            <person name="Nikitina E."/>
        </authorList>
    </citation>
    <scope>NUCLEOTIDE SEQUENCE [LARGE SCALE GENOMIC DNA]</scope>
    <source>
        <strain evidence="2 3">18</strain>
    </source>
</reference>
<reference evidence="3" key="1">
    <citation type="submission" date="2019-04" db="EMBL/GenBank/DDBJ databases">
        <title>Nocardioides xinjiangensis sp. nov.</title>
        <authorList>
            <person name="Liu S."/>
        </authorList>
    </citation>
    <scope>NUCLEOTIDE SEQUENCE [LARGE SCALE GENOMIC DNA]</scope>
    <source>
        <strain evidence="3">18</strain>
    </source>
</reference>
<protein>
    <submittedName>
        <fullName evidence="2">Uncharacterized protein</fullName>
    </submittedName>
</protein>
<gene>
    <name evidence="2" type="ORF">FAB82_13540</name>
</gene>
<dbReference type="RefSeq" id="WP_136535068.1">
    <property type="nucleotide sequence ID" value="NZ_STGY01000054.1"/>
</dbReference>
<dbReference type="AlphaFoldDB" id="A0A4S8QCV8"/>
<evidence type="ECO:0000313" key="2">
    <source>
        <dbReference type="EMBL" id="THV40872.1"/>
    </source>
</evidence>
<dbReference type="EMBL" id="STGY01000054">
    <property type="protein sequence ID" value="THV40872.1"/>
    <property type="molecule type" value="Genomic_DNA"/>
</dbReference>
<feature type="compositionally biased region" description="Basic and acidic residues" evidence="1">
    <location>
        <begin position="7"/>
        <end position="18"/>
    </location>
</feature>
<sequence length="136" mass="15690">MNRRKNSAQDRVKDHPDDLPNGPTGSKIAEIIVDGRTLEFFLPEGNEDKVYVAAVERKYQPIGAVIRLERIQPSYATLLDEEAWAAKHDRADRIVQLAVACYWNCLDHHVIRESRSKGRAVQWLRRFTPRWTDPPA</sequence>
<dbReference type="Proteomes" id="UP000308760">
    <property type="component" value="Unassembled WGS sequence"/>
</dbReference>
<keyword evidence="3" id="KW-1185">Reference proteome</keyword>
<organism evidence="2 3">
    <name type="scientific">Glycomyces buryatensis</name>
    <dbReference type="NCBI Taxonomy" id="2570927"/>
    <lineage>
        <taxon>Bacteria</taxon>
        <taxon>Bacillati</taxon>
        <taxon>Actinomycetota</taxon>
        <taxon>Actinomycetes</taxon>
        <taxon>Glycomycetales</taxon>
        <taxon>Glycomycetaceae</taxon>
        <taxon>Glycomyces</taxon>
    </lineage>
</organism>
<evidence type="ECO:0000256" key="1">
    <source>
        <dbReference type="SAM" id="MobiDB-lite"/>
    </source>
</evidence>
<feature type="region of interest" description="Disordered" evidence="1">
    <location>
        <begin position="1"/>
        <end position="26"/>
    </location>
</feature>